<feature type="compositionally biased region" description="Polar residues" evidence="4">
    <location>
        <begin position="529"/>
        <end position="546"/>
    </location>
</feature>
<comment type="subcellular location">
    <subcellularLocation>
        <location evidence="1">Membrane</location>
    </subcellularLocation>
</comment>
<feature type="region of interest" description="Disordered" evidence="4">
    <location>
        <begin position="297"/>
        <end position="345"/>
    </location>
</feature>
<feature type="transmembrane region" description="Helical" evidence="5">
    <location>
        <begin position="446"/>
        <end position="469"/>
    </location>
</feature>
<dbReference type="InterPro" id="IPR006665">
    <property type="entry name" value="OmpA-like"/>
</dbReference>
<feature type="domain" description="OmpA-like" evidence="6">
    <location>
        <begin position="753"/>
        <end position="872"/>
    </location>
</feature>
<dbReference type="InterPro" id="IPR052026">
    <property type="entry name" value="ExeA_AAA_ATPase_DNA-bind"/>
</dbReference>
<evidence type="ECO:0000256" key="3">
    <source>
        <dbReference type="PROSITE-ProRule" id="PRU00473"/>
    </source>
</evidence>
<dbReference type="Proteomes" id="UP000235015">
    <property type="component" value="Unassembled WGS sequence"/>
</dbReference>
<organism evidence="7 8">
    <name type="scientific">Sedimenticola selenatireducens</name>
    <dbReference type="NCBI Taxonomy" id="191960"/>
    <lineage>
        <taxon>Bacteria</taxon>
        <taxon>Pseudomonadati</taxon>
        <taxon>Pseudomonadota</taxon>
        <taxon>Gammaproteobacteria</taxon>
        <taxon>Chromatiales</taxon>
        <taxon>Sedimenticolaceae</taxon>
        <taxon>Sedimenticola</taxon>
    </lineage>
</organism>
<feature type="region of interest" description="Disordered" evidence="4">
    <location>
        <begin position="572"/>
        <end position="603"/>
    </location>
</feature>
<protein>
    <recommendedName>
        <fullName evidence="6">OmpA-like domain-containing protein</fullName>
    </recommendedName>
</protein>
<dbReference type="PANTHER" id="PTHR35894:SF1">
    <property type="entry name" value="PHOSPHORIBULOKINASE _ URIDINE KINASE FAMILY"/>
    <property type="match status" value="1"/>
</dbReference>
<dbReference type="SUPFAM" id="SSF103088">
    <property type="entry name" value="OmpA-like"/>
    <property type="match status" value="1"/>
</dbReference>
<feature type="compositionally biased region" description="Polar residues" evidence="4">
    <location>
        <begin position="363"/>
        <end position="373"/>
    </location>
</feature>
<dbReference type="Pfam" id="PF13401">
    <property type="entry name" value="AAA_22"/>
    <property type="match status" value="1"/>
</dbReference>
<evidence type="ECO:0000256" key="4">
    <source>
        <dbReference type="SAM" id="MobiDB-lite"/>
    </source>
</evidence>
<dbReference type="GO" id="GO:0016887">
    <property type="term" value="F:ATP hydrolysis activity"/>
    <property type="evidence" value="ECO:0007669"/>
    <property type="project" value="InterPro"/>
</dbReference>
<proteinExistence type="predicted"/>
<dbReference type="SUPFAM" id="SSF52540">
    <property type="entry name" value="P-loop containing nucleoside triphosphate hydrolases"/>
    <property type="match status" value="1"/>
</dbReference>
<feature type="compositionally biased region" description="Polar residues" evidence="4">
    <location>
        <begin position="490"/>
        <end position="500"/>
    </location>
</feature>
<feature type="compositionally biased region" description="Polar residues" evidence="4">
    <location>
        <begin position="727"/>
        <end position="738"/>
    </location>
</feature>
<evidence type="ECO:0000256" key="1">
    <source>
        <dbReference type="ARBA" id="ARBA00004370"/>
    </source>
</evidence>
<feature type="region of interest" description="Disordered" evidence="4">
    <location>
        <begin position="490"/>
        <end position="511"/>
    </location>
</feature>
<gene>
    <name evidence="7" type="ORF">C0630_06480</name>
</gene>
<dbReference type="EMBL" id="PKUN01000005">
    <property type="protein sequence ID" value="PLX62471.1"/>
    <property type="molecule type" value="Genomic_DNA"/>
</dbReference>
<evidence type="ECO:0000313" key="7">
    <source>
        <dbReference type="EMBL" id="PLX62471.1"/>
    </source>
</evidence>
<feature type="compositionally biased region" description="Basic and acidic residues" evidence="4">
    <location>
        <begin position="741"/>
        <end position="754"/>
    </location>
</feature>
<dbReference type="PRINTS" id="PR01021">
    <property type="entry name" value="OMPADOMAIN"/>
</dbReference>
<evidence type="ECO:0000313" key="8">
    <source>
        <dbReference type="Proteomes" id="UP000235015"/>
    </source>
</evidence>
<dbReference type="SMART" id="SM00382">
    <property type="entry name" value="AAA"/>
    <property type="match status" value="1"/>
</dbReference>
<dbReference type="InterPro" id="IPR006664">
    <property type="entry name" value="OMP_bac"/>
</dbReference>
<dbReference type="InterPro" id="IPR027417">
    <property type="entry name" value="P-loop_NTPase"/>
</dbReference>
<keyword evidence="5" id="KW-1133">Transmembrane helix</keyword>
<dbReference type="Gene3D" id="3.30.1330.60">
    <property type="entry name" value="OmpA-like domain"/>
    <property type="match status" value="1"/>
</dbReference>
<dbReference type="InterPro" id="IPR003593">
    <property type="entry name" value="AAA+_ATPase"/>
</dbReference>
<dbReference type="RefSeq" id="WP_273438402.1">
    <property type="nucleotide sequence ID" value="NZ_PKUN01000005.1"/>
</dbReference>
<evidence type="ECO:0000259" key="6">
    <source>
        <dbReference type="PROSITE" id="PS51123"/>
    </source>
</evidence>
<dbReference type="InterPro" id="IPR036737">
    <property type="entry name" value="OmpA-like_sf"/>
</dbReference>
<accession>A0A2N6CYR2</accession>
<sequence>MYESFYNLKVEPFRLSPDHRFCFSHKSYAKAKAYMQYAIHRAEGFVMVTGKPGTGKTTLVNDLVDGLSQSRIVVATIVSTQLEADDLLRLVACNFGLDIDAPNKAVVLQGLSVRLRRYHEEGTRALLIIDEAQDLSASALEELRLLTNLQLNNQPLLQIFLVGQENLRELVQKPSMEQVHQRLVAACHLEALSEQDTKAYIRHRLDRVGWKNDPTIDEGVYPVVFQFSKGVPRRINLICSRFLLHGCVEEKHRIRASDVRTVVGELQHEQLAPIGFKADLPPLLDDEEFESDLETAAEANDNETSRSTKEPSVPEAGVAEQPPTNDNPAATPAISPAPVNPGGNQIADLCSLEEQVRREESHSSYQSDNSQQDVIQENYFSLSEAVDLHSEPIPIHKPAETPLAEHVYGNRFANAQRRDETGGARTHYYNEYQVSANPHGIVTRKWSMLSTALIFLLIAAAVLIALYVISPRLLQDGIVDLERQIDSNISSVSKDPTTSKPDPLPVKDELNKNEQDSGVADLENQSQAVQNTNISPDTDLQSNDSSPFREEKSGELSTDQLIDAQKKTVPEIELSNISALPDTTETGGETGDSVPPPHASAHDDDLLHWWRSAHLEAVRPPYQPSTQDDLQPPSSIVQELTDSDTIALASQRYPIIQGKKQNPEAKDSDAIFTPVIAGSRPAETVLPPPLDQPVGSQSIEPVASPLPTNSGIKEDIAAISEPRRNSGDTSHNSKSLNTPMDGKEADKSPHTGEEDTLLRLRKKILFGSDSAVISDEYLSLLSETVDWLKSHAGRTVQIIGYADSKGEVEYNQELSLKRAKAVAAYLENNNIANNRIHIEGRGVYPATNNLSNDVANARQLQRFVEIVSSPTGD</sequence>
<keyword evidence="2 3" id="KW-0472">Membrane</keyword>
<dbReference type="AlphaFoldDB" id="A0A2N6CYR2"/>
<keyword evidence="5" id="KW-0812">Transmembrane</keyword>
<dbReference type="STRING" id="1111735.GCA_000428045_01086"/>
<dbReference type="GO" id="GO:0016020">
    <property type="term" value="C:membrane"/>
    <property type="evidence" value="ECO:0007669"/>
    <property type="project" value="UniProtKB-SubCell"/>
</dbReference>
<name>A0A2N6CYR2_9GAMM</name>
<comment type="caution">
    <text evidence="7">The sequence shown here is derived from an EMBL/GenBank/DDBJ whole genome shotgun (WGS) entry which is preliminary data.</text>
</comment>
<dbReference type="Gene3D" id="3.40.50.300">
    <property type="entry name" value="P-loop containing nucleotide triphosphate hydrolases"/>
    <property type="match status" value="1"/>
</dbReference>
<dbReference type="CDD" id="cd07185">
    <property type="entry name" value="OmpA_C-like"/>
    <property type="match status" value="1"/>
</dbReference>
<dbReference type="InterPro" id="IPR049945">
    <property type="entry name" value="AAA_22"/>
</dbReference>
<reference evidence="7 8" key="1">
    <citation type="submission" date="2017-11" db="EMBL/GenBank/DDBJ databases">
        <title>Genome-resolved metagenomics identifies genetic mobility, metabolic interactions, and unexpected diversity in perchlorate-reducing communities.</title>
        <authorList>
            <person name="Barnum T.P."/>
            <person name="Figueroa I.A."/>
            <person name="Carlstrom C.I."/>
            <person name="Lucas L.N."/>
            <person name="Engelbrektson A.L."/>
            <person name="Coates J.D."/>
        </authorList>
    </citation>
    <scope>NUCLEOTIDE SEQUENCE [LARGE SCALE GENOMIC DNA]</scope>
    <source>
        <strain evidence="7">BM301</strain>
    </source>
</reference>
<evidence type="ECO:0000256" key="2">
    <source>
        <dbReference type="ARBA" id="ARBA00023136"/>
    </source>
</evidence>
<dbReference type="PANTHER" id="PTHR35894">
    <property type="entry name" value="GENERAL SECRETION PATHWAY PROTEIN A-RELATED"/>
    <property type="match status" value="1"/>
</dbReference>
<dbReference type="Pfam" id="PF00691">
    <property type="entry name" value="OmpA"/>
    <property type="match status" value="1"/>
</dbReference>
<feature type="region of interest" description="Disordered" evidence="4">
    <location>
        <begin position="720"/>
        <end position="754"/>
    </location>
</feature>
<feature type="region of interest" description="Disordered" evidence="4">
    <location>
        <begin position="354"/>
        <end position="373"/>
    </location>
</feature>
<dbReference type="PROSITE" id="PS51123">
    <property type="entry name" value="OMPA_2"/>
    <property type="match status" value="1"/>
</dbReference>
<feature type="region of interest" description="Disordered" evidence="4">
    <location>
        <begin position="529"/>
        <end position="560"/>
    </location>
</feature>
<feature type="compositionally biased region" description="Low complexity" evidence="4">
    <location>
        <begin position="322"/>
        <end position="333"/>
    </location>
</feature>
<evidence type="ECO:0000256" key="5">
    <source>
        <dbReference type="SAM" id="Phobius"/>
    </source>
</evidence>